<evidence type="ECO:0000313" key="2">
    <source>
        <dbReference type="EMBL" id="GIH74547.1"/>
    </source>
</evidence>
<name>A0A8J3RIN3_9ACTN</name>
<dbReference type="Proteomes" id="UP000616724">
    <property type="component" value="Unassembled WGS sequence"/>
</dbReference>
<keyword evidence="1" id="KW-1133">Transmembrane helix</keyword>
<organism evidence="2 3">
    <name type="scientific">Planobispora longispora</name>
    <dbReference type="NCBI Taxonomy" id="28887"/>
    <lineage>
        <taxon>Bacteria</taxon>
        <taxon>Bacillati</taxon>
        <taxon>Actinomycetota</taxon>
        <taxon>Actinomycetes</taxon>
        <taxon>Streptosporangiales</taxon>
        <taxon>Streptosporangiaceae</taxon>
        <taxon>Planobispora</taxon>
    </lineage>
</organism>
<comment type="caution">
    <text evidence="2">The sequence shown here is derived from an EMBL/GenBank/DDBJ whole genome shotgun (WGS) entry which is preliminary data.</text>
</comment>
<evidence type="ECO:0008006" key="4">
    <source>
        <dbReference type="Google" id="ProtNLM"/>
    </source>
</evidence>
<accession>A0A8J3RIN3</accession>
<feature type="transmembrane region" description="Helical" evidence="1">
    <location>
        <begin position="158"/>
        <end position="177"/>
    </location>
</feature>
<dbReference type="RefSeq" id="WP_203889259.1">
    <property type="nucleotide sequence ID" value="NZ_BOOH01000009.1"/>
</dbReference>
<gene>
    <name evidence="2" type="ORF">Plo01_09760</name>
</gene>
<proteinExistence type="predicted"/>
<evidence type="ECO:0000256" key="1">
    <source>
        <dbReference type="SAM" id="Phobius"/>
    </source>
</evidence>
<evidence type="ECO:0000313" key="3">
    <source>
        <dbReference type="Proteomes" id="UP000616724"/>
    </source>
</evidence>
<reference evidence="2 3" key="1">
    <citation type="submission" date="2021-01" db="EMBL/GenBank/DDBJ databases">
        <title>Whole genome shotgun sequence of Planobispora longispora NBRC 13918.</title>
        <authorList>
            <person name="Komaki H."/>
            <person name="Tamura T."/>
        </authorList>
    </citation>
    <scope>NUCLEOTIDE SEQUENCE [LARGE SCALE GENOMIC DNA]</scope>
    <source>
        <strain evidence="2 3">NBRC 13918</strain>
    </source>
</reference>
<dbReference type="AlphaFoldDB" id="A0A8J3RIN3"/>
<sequence>MMKNPDSLRRLVAGIALLAWPAFEFLAFFTAPPGAEHTPAIFRENANAVQVSALLYIWATLSLIPAILGMAHLLKYRAPRTGFIGAALGLIGAGHGLTLFTTDFYDLALAQSLSDAQADEVIMRAGELWGFVFGMLLPGFLLHIGLFTLLIGLAATRLAPWWVPAAAAVGAVIPFVTMEQPPAVQSTGALLHLAAYGWIALRVLRMPEKEWEGRLADRSPSPA</sequence>
<keyword evidence="1" id="KW-0472">Membrane</keyword>
<feature type="transmembrane region" description="Helical" evidence="1">
    <location>
        <begin position="12"/>
        <end position="31"/>
    </location>
</feature>
<feature type="transmembrane region" description="Helical" evidence="1">
    <location>
        <begin position="183"/>
        <end position="204"/>
    </location>
</feature>
<protein>
    <recommendedName>
        <fullName evidence="4">DUF4386 family protein</fullName>
    </recommendedName>
</protein>
<keyword evidence="3" id="KW-1185">Reference proteome</keyword>
<feature type="transmembrane region" description="Helical" evidence="1">
    <location>
        <begin position="83"/>
        <end position="108"/>
    </location>
</feature>
<feature type="transmembrane region" description="Helical" evidence="1">
    <location>
        <begin position="128"/>
        <end position="151"/>
    </location>
</feature>
<dbReference type="EMBL" id="BOOH01000009">
    <property type="protein sequence ID" value="GIH74547.1"/>
    <property type="molecule type" value="Genomic_DNA"/>
</dbReference>
<keyword evidence="1" id="KW-0812">Transmembrane</keyword>
<feature type="transmembrane region" description="Helical" evidence="1">
    <location>
        <begin position="51"/>
        <end position="71"/>
    </location>
</feature>